<evidence type="ECO:0000313" key="1">
    <source>
        <dbReference type="EMBL" id="DAE33068.1"/>
    </source>
</evidence>
<organism evidence="1">
    <name type="scientific">virus sp. ctrcb4</name>
    <dbReference type="NCBI Taxonomy" id="2825824"/>
    <lineage>
        <taxon>Viruses</taxon>
    </lineage>
</organism>
<accession>A0A8S5RPX4</accession>
<dbReference type="EMBL" id="BK059132">
    <property type="protein sequence ID" value="DAE33068.1"/>
    <property type="molecule type" value="Genomic_DNA"/>
</dbReference>
<proteinExistence type="predicted"/>
<protein>
    <submittedName>
        <fullName evidence="1">Uncharacterized protein</fullName>
    </submittedName>
</protein>
<sequence length="29" mass="3319">MLKSLIDKLDKSGLITDNILDFVEKILKD</sequence>
<reference evidence="1" key="1">
    <citation type="journal article" date="2021" name="Proc. Natl. Acad. Sci. U.S.A.">
        <title>A Catalog of Tens of Thousands of Viruses from Human Metagenomes Reveals Hidden Associations with Chronic Diseases.</title>
        <authorList>
            <person name="Tisza M.J."/>
            <person name="Buck C.B."/>
        </authorList>
    </citation>
    <scope>NUCLEOTIDE SEQUENCE</scope>
    <source>
        <strain evidence="1">Ctrcb4</strain>
    </source>
</reference>
<name>A0A8S5RPX4_9VIRU</name>